<evidence type="ECO:0000256" key="8">
    <source>
        <dbReference type="ARBA" id="ARBA00023295"/>
    </source>
</evidence>
<evidence type="ECO:0000256" key="1">
    <source>
        <dbReference type="ARBA" id="ARBA00001913"/>
    </source>
</evidence>
<dbReference type="OrthoDB" id="8118055at2759"/>
<feature type="active site" description="Proton donor" evidence="11">
    <location>
        <position position="360"/>
    </location>
</feature>
<dbReference type="GO" id="GO:0005783">
    <property type="term" value="C:endoplasmic reticulum"/>
    <property type="evidence" value="ECO:0007669"/>
    <property type="project" value="TreeGrafter"/>
</dbReference>
<dbReference type="EMBL" id="KZ293647">
    <property type="protein sequence ID" value="PBK99556.1"/>
    <property type="molecule type" value="Genomic_DNA"/>
</dbReference>
<dbReference type="STRING" id="47427.A0A2H3EK71"/>
<feature type="binding site" evidence="12">
    <location>
        <position position="485"/>
    </location>
    <ligand>
        <name>Ca(2+)</name>
        <dbReference type="ChEBI" id="CHEBI:29108"/>
    </ligand>
</feature>
<gene>
    <name evidence="16" type="ORF">ARMGADRAFT_1074421</name>
</gene>
<accession>A0A2H3EK71</accession>
<evidence type="ECO:0000256" key="10">
    <source>
        <dbReference type="ARBA" id="ARBA00048605"/>
    </source>
</evidence>
<keyword evidence="12" id="KW-0106">Calcium</keyword>
<dbReference type="Gene3D" id="1.50.10.10">
    <property type="match status" value="1"/>
</dbReference>
<comment type="catalytic activity">
    <reaction evidence="9">
        <text>N(4)-(alpha-D-Man-(1-&gt;2)-alpha-D-Man-(1-&gt;2)-alpha-D-Man-(1-&gt;3)-[alpha-D-Man-(1-&gt;3)-[alpha-D-Man-(1-&gt;2)-alpha-D-Man-(1-&gt;6)]-alpha-D-Man-(1-&gt;6)]-beta-D-Man-(1-&gt;4)-beta-D-GlcNAc-(1-&gt;4)-beta-D-GlcNAc)-L-asparaginyl-[protein] (N-glucan mannose isomer 8A1,2,3B1,3) + 3 H2O = N(4)-(alpha-D-Man-(1-&gt;3)-[alpha-D-Man-(1-&gt;3)-[alpha-D-Man-(1-&gt;6)]-alpha-D-Man-(1-&gt;6)]-beta-D-Man-(1-&gt;4)-beta-D-GlcNAc-(1-&gt;4)-beta-D-GlcNAc)-L-asparaginyl-[protein] (N-glucan mannose isomer 5A1,2) + 3 beta-D-mannose</text>
        <dbReference type="Rhea" id="RHEA:56028"/>
        <dbReference type="Rhea" id="RHEA-COMP:14358"/>
        <dbReference type="Rhea" id="RHEA-COMP:14367"/>
        <dbReference type="ChEBI" id="CHEBI:15377"/>
        <dbReference type="ChEBI" id="CHEBI:28563"/>
        <dbReference type="ChEBI" id="CHEBI:59087"/>
        <dbReference type="ChEBI" id="CHEBI:60628"/>
        <dbReference type="EC" id="3.2.1.113"/>
    </reaction>
</comment>
<dbReference type="EC" id="3.2.1.-" evidence="14"/>
<feature type="active site" description="Proton donor" evidence="11">
    <location>
        <position position="121"/>
    </location>
</feature>
<dbReference type="InterPro" id="IPR012341">
    <property type="entry name" value="6hp_glycosidase-like_sf"/>
</dbReference>
<evidence type="ECO:0000256" key="4">
    <source>
        <dbReference type="ARBA" id="ARBA00022729"/>
    </source>
</evidence>
<comment type="cofactor">
    <cofactor evidence="1 12">
        <name>Ca(2+)</name>
        <dbReference type="ChEBI" id="CHEBI:29108"/>
    </cofactor>
</comment>
<dbReference type="GO" id="GO:0004571">
    <property type="term" value="F:mannosyl-oligosaccharide 1,2-alpha-mannosidase activity"/>
    <property type="evidence" value="ECO:0007669"/>
    <property type="project" value="UniProtKB-EC"/>
</dbReference>
<evidence type="ECO:0000313" key="17">
    <source>
        <dbReference type="Proteomes" id="UP000217790"/>
    </source>
</evidence>
<dbReference type="GO" id="GO:0036503">
    <property type="term" value="P:ERAD pathway"/>
    <property type="evidence" value="ECO:0007669"/>
    <property type="project" value="UniProtKB-ARBA"/>
</dbReference>
<reference evidence="17" key="1">
    <citation type="journal article" date="2017" name="Nat. Ecol. Evol.">
        <title>Genome expansion and lineage-specific genetic innovations in the forest pathogenic fungi Armillaria.</title>
        <authorList>
            <person name="Sipos G."/>
            <person name="Prasanna A.N."/>
            <person name="Walter M.C."/>
            <person name="O'Connor E."/>
            <person name="Balint B."/>
            <person name="Krizsan K."/>
            <person name="Kiss B."/>
            <person name="Hess J."/>
            <person name="Varga T."/>
            <person name="Slot J."/>
            <person name="Riley R."/>
            <person name="Boka B."/>
            <person name="Rigling D."/>
            <person name="Barry K."/>
            <person name="Lee J."/>
            <person name="Mihaltcheva S."/>
            <person name="LaButti K."/>
            <person name="Lipzen A."/>
            <person name="Waldron R."/>
            <person name="Moloney N.M."/>
            <person name="Sperisen C."/>
            <person name="Kredics L."/>
            <person name="Vagvoelgyi C."/>
            <person name="Patrignani A."/>
            <person name="Fitzpatrick D."/>
            <person name="Nagy I."/>
            <person name="Doyle S."/>
            <person name="Anderson J.B."/>
            <person name="Grigoriev I.V."/>
            <person name="Gueldener U."/>
            <person name="Muensterkoetter M."/>
            <person name="Nagy L.G."/>
        </authorList>
    </citation>
    <scope>NUCLEOTIDE SEQUENCE [LARGE SCALE GENOMIC DNA]</scope>
    <source>
        <strain evidence="17">Ar21-2</strain>
    </source>
</reference>
<dbReference type="GO" id="GO:0016020">
    <property type="term" value="C:membrane"/>
    <property type="evidence" value="ECO:0007669"/>
    <property type="project" value="InterPro"/>
</dbReference>
<dbReference type="PANTHER" id="PTHR11742">
    <property type="entry name" value="MANNOSYL-OLIGOSACCHARIDE ALPHA-1,2-MANNOSIDASE-RELATED"/>
    <property type="match status" value="1"/>
</dbReference>
<keyword evidence="7" id="KW-0325">Glycoprotein</keyword>
<feature type="chain" id="PRO_5013877430" description="alpha-1,2-Mannosidase" evidence="15">
    <location>
        <begin position="21"/>
        <end position="533"/>
    </location>
</feature>
<evidence type="ECO:0000256" key="15">
    <source>
        <dbReference type="SAM" id="SignalP"/>
    </source>
</evidence>
<comment type="pathway">
    <text evidence="2">Protein modification; protein glycosylation.</text>
</comment>
<keyword evidence="4 15" id="KW-0732">Signal</keyword>
<dbReference type="Pfam" id="PF01532">
    <property type="entry name" value="Glyco_hydro_47"/>
    <property type="match status" value="1"/>
</dbReference>
<feature type="disulfide bond" evidence="13">
    <location>
        <begin position="317"/>
        <end position="346"/>
    </location>
</feature>
<dbReference type="InParanoid" id="A0A2H3EK71"/>
<dbReference type="AlphaFoldDB" id="A0A2H3EK71"/>
<sequence length="533" mass="58701">MRWTVTLSFFSFFSGLKVQASSVQKDGLTLPDSVTNYRDAVKDIFQTSYTAYKTYAWGHDDLTPESKSYYDGRNGWGASIVDAMSTMYVMGLDDLLDEAVTYAGTIDFSSSKTSDHVSVFETTIRYLGGLLSVYELRGSKDEVLLEKAMEVADKMAYAWVGDKDIPFGHIDFSSNQPDIATSNIAEAGTLIIEWAALSKYTGNDTYRELADKAMRHIANLGAPLPGLAAQGIDPSSGEFVGGYVTWGGGSDSYFEYLLKYPRLANLNDTLYVDTWLTAVDSSIKYLLRRSTVGQHLYTCDYDAASSEYENVGSHLACFHAGNWLYGGTLLGNDTIVNTALELLEGCWNTYASTATGIGPEAFAYITPGGNTSSLSPDQQSFYDKHGFYITSSYYILRPEVLESNFYAWRITGDTKYLDRAASAVDSFKNYLSATVAYDGIYDVDSTSSNKVDDMESFWFAEVLKYLYLTFDDPTNISIDDYVFNTEAHPFKAPAAQPTYDSGSLTINTTSVFKTVSGILPAVSPNVHISGVEV</sequence>
<feature type="signal peptide" evidence="15">
    <location>
        <begin position="1"/>
        <end position="20"/>
    </location>
</feature>
<evidence type="ECO:0000256" key="11">
    <source>
        <dbReference type="PIRSR" id="PIRSR601382-1"/>
    </source>
</evidence>
<evidence type="ECO:0000256" key="5">
    <source>
        <dbReference type="ARBA" id="ARBA00022801"/>
    </source>
</evidence>
<keyword evidence="6 13" id="KW-1015">Disulfide bond</keyword>
<evidence type="ECO:0000256" key="13">
    <source>
        <dbReference type="PIRSR" id="PIRSR601382-3"/>
    </source>
</evidence>
<dbReference type="Proteomes" id="UP000217790">
    <property type="component" value="Unassembled WGS sequence"/>
</dbReference>
<dbReference type="SUPFAM" id="SSF48225">
    <property type="entry name" value="Seven-hairpin glycosidases"/>
    <property type="match status" value="1"/>
</dbReference>
<evidence type="ECO:0000256" key="14">
    <source>
        <dbReference type="RuleBase" id="RU361193"/>
    </source>
</evidence>
<comment type="catalytic activity">
    <reaction evidence="10">
        <text>N(4)-(alpha-D-Man-(1-&gt;2)-alpha-D-Man-(1-&gt;2)-alpha-D-Man-(1-&gt;3)-[alpha-D-Man-(1-&gt;2)-alpha-D-Man-(1-&gt;3)-[alpha-D-Man-(1-&gt;2)-alpha-D-Man-(1-&gt;6)]-alpha-D-Man-(1-&gt;6)]-beta-D-Man-(1-&gt;4)-beta-D-GlcNAc-(1-&gt;4)-beta-D-GlcNAc)-L-asparaginyl-[protein] (N-glucan mannose isomer 9A1,2,3B1,2,3) + 4 H2O = N(4)-(alpha-D-Man-(1-&gt;3)-[alpha-D-Man-(1-&gt;3)-[alpha-D-Man-(1-&gt;6)]-alpha-D-Man-(1-&gt;6)]-beta-D-Man-(1-&gt;4)-beta-D-GlcNAc-(1-&gt;4)-beta-D-GlcNAc)-L-asparaginyl-[protein] (N-glucan mannose isomer 5A1,2) + 4 beta-D-mannose</text>
        <dbReference type="Rhea" id="RHEA:56008"/>
        <dbReference type="Rhea" id="RHEA-COMP:14356"/>
        <dbReference type="Rhea" id="RHEA-COMP:14367"/>
        <dbReference type="ChEBI" id="CHEBI:15377"/>
        <dbReference type="ChEBI" id="CHEBI:28563"/>
        <dbReference type="ChEBI" id="CHEBI:59087"/>
        <dbReference type="ChEBI" id="CHEBI:139493"/>
        <dbReference type="EC" id="3.2.1.113"/>
    </reaction>
</comment>
<dbReference type="OMA" id="AWVEDND"/>
<protein>
    <recommendedName>
        <fullName evidence="14">alpha-1,2-Mannosidase</fullName>
        <ecNumber evidence="14">3.2.1.-</ecNumber>
    </recommendedName>
</protein>
<feature type="active site" evidence="11">
    <location>
        <position position="399"/>
    </location>
</feature>
<organism evidence="16 17">
    <name type="scientific">Armillaria gallica</name>
    <name type="common">Bulbous honey fungus</name>
    <name type="synonym">Armillaria bulbosa</name>
    <dbReference type="NCBI Taxonomy" id="47427"/>
    <lineage>
        <taxon>Eukaryota</taxon>
        <taxon>Fungi</taxon>
        <taxon>Dikarya</taxon>
        <taxon>Basidiomycota</taxon>
        <taxon>Agaricomycotina</taxon>
        <taxon>Agaricomycetes</taxon>
        <taxon>Agaricomycetidae</taxon>
        <taxon>Agaricales</taxon>
        <taxon>Marasmiineae</taxon>
        <taxon>Physalacriaceae</taxon>
        <taxon>Armillaria</taxon>
    </lineage>
</organism>
<dbReference type="FunFam" id="1.50.10.10:FF:000047">
    <property type="entry name" value="Mannosyl-oligosaccharide alpha-1,2-mannosidase"/>
    <property type="match status" value="1"/>
</dbReference>
<dbReference type="InterPro" id="IPR050749">
    <property type="entry name" value="Glycosyl_Hydrolase_47"/>
</dbReference>
<keyword evidence="17" id="KW-1185">Reference proteome</keyword>
<dbReference type="PANTHER" id="PTHR11742:SF101">
    <property type="entry name" value="MANNOSYL-OLIGOSACCHARIDE ALPHA-1,2-MANNOSIDASE 1B"/>
    <property type="match status" value="1"/>
</dbReference>
<evidence type="ECO:0000256" key="9">
    <source>
        <dbReference type="ARBA" id="ARBA00047669"/>
    </source>
</evidence>
<dbReference type="PRINTS" id="PR00747">
    <property type="entry name" value="GLYHDRLASE47"/>
</dbReference>
<evidence type="ECO:0000256" key="6">
    <source>
        <dbReference type="ARBA" id="ARBA00023157"/>
    </source>
</evidence>
<feature type="active site" evidence="11">
    <location>
        <position position="251"/>
    </location>
</feature>
<keyword evidence="12" id="KW-0479">Metal-binding</keyword>
<comment type="similarity">
    <text evidence="3 14">Belongs to the glycosyl hydrolase 47 family.</text>
</comment>
<dbReference type="GO" id="GO:0005509">
    <property type="term" value="F:calcium ion binding"/>
    <property type="evidence" value="ECO:0007669"/>
    <property type="project" value="InterPro"/>
</dbReference>
<dbReference type="GO" id="GO:0005975">
    <property type="term" value="P:carbohydrate metabolic process"/>
    <property type="evidence" value="ECO:0007669"/>
    <property type="project" value="InterPro"/>
</dbReference>
<proteinExistence type="inferred from homology"/>
<evidence type="ECO:0000313" key="16">
    <source>
        <dbReference type="EMBL" id="PBK99556.1"/>
    </source>
</evidence>
<evidence type="ECO:0000256" key="3">
    <source>
        <dbReference type="ARBA" id="ARBA00007658"/>
    </source>
</evidence>
<dbReference type="InterPro" id="IPR001382">
    <property type="entry name" value="Glyco_hydro_47"/>
</dbReference>
<keyword evidence="5 14" id="KW-0378">Hydrolase</keyword>
<evidence type="ECO:0000256" key="12">
    <source>
        <dbReference type="PIRSR" id="PIRSR601382-2"/>
    </source>
</evidence>
<evidence type="ECO:0000256" key="2">
    <source>
        <dbReference type="ARBA" id="ARBA00004922"/>
    </source>
</evidence>
<name>A0A2H3EK71_ARMGA</name>
<keyword evidence="8 14" id="KW-0326">Glycosidase</keyword>
<evidence type="ECO:0000256" key="7">
    <source>
        <dbReference type="ARBA" id="ARBA00023180"/>
    </source>
</evidence>
<dbReference type="InterPro" id="IPR036026">
    <property type="entry name" value="Seven-hairpin_glycosidases"/>
</dbReference>